<evidence type="ECO:0000256" key="6">
    <source>
        <dbReference type="RuleBase" id="RU361206"/>
    </source>
</evidence>
<dbReference type="GO" id="GO:0016192">
    <property type="term" value="P:vesicle-mediated transport"/>
    <property type="evidence" value="ECO:0007669"/>
    <property type="project" value="TreeGrafter"/>
</dbReference>
<keyword evidence="7" id="KW-0233">DNA recombination</keyword>
<keyword evidence="3 6" id="KW-0812">Transmembrane</keyword>
<dbReference type="GO" id="GO:0005524">
    <property type="term" value="F:ATP binding"/>
    <property type="evidence" value="ECO:0007669"/>
    <property type="project" value="UniProtKB-KW"/>
</dbReference>
<dbReference type="InterPro" id="IPR027417">
    <property type="entry name" value="P-loop_NTPase"/>
</dbReference>
<dbReference type="PANTHER" id="PTHR13019:SF25">
    <property type="entry name" value="GOLGI APPARATUS MEMBRANE PROTEIN TVP23 HOMOLOG"/>
    <property type="match status" value="1"/>
</dbReference>
<dbReference type="GO" id="GO:0016787">
    <property type="term" value="F:hydrolase activity"/>
    <property type="evidence" value="ECO:0007669"/>
    <property type="project" value="UniProtKB-KW"/>
</dbReference>
<dbReference type="GO" id="GO:0006310">
    <property type="term" value="P:DNA recombination"/>
    <property type="evidence" value="ECO:0007669"/>
    <property type="project" value="UniProtKB-KW"/>
</dbReference>
<keyword evidence="9" id="KW-1185">Reference proteome</keyword>
<feature type="transmembrane region" description="Helical" evidence="6">
    <location>
        <begin position="238"/>
        <end position="257"/>
    </location>
</feature>
<organism evidence="9 10">
    <name type="scientific">Globodera rostochiensis</name>
    <name type="common">Golden nematode worm</name>
    <name type="synonym">Heterodera rostochiensis</name>
    <dbReference type="NCBI Taxonomy" id="31243"/>
    <lineage>
        <taxon>Eukaryota</taxon>
        <taxon>Metazoa</taxon>
        <taxon>Ecdysozoa</taxon>
        <taxon>Nematoda</taxon>
        <taxon>Chromadorea</taxon>
        <taxon>Rhabditida</taxon>
        <taxon>Tylenchina</taxon>
        <taxon>Tylenchomorpha</taxon>
        <taxon>Tylenchoidea</taxon>
        <taxon>Heteroderidae</taxon>
        <taxon>Heteroderinae</taxon>
        <taxon>Globodera</taxon>
    </lineage>
</organism>
<name>A0A914GZL7_GLORO</name>
<comment type="similarity">
    <text evidence="7">Belongs to the helicase family.</text>
</comment>
<keyword evidence="4 6" id="KW-1133">Transmembrane helix</keyword>
<comment type="cofactor">
    <cofactor evidence="7">
        <name>Mg(2+)</name>
        <dbReference type="ChEBI" id="CHEBI:18420"/>
    </cofactor>
</comment>
<dbReference type="Pfam" id="PF05832">
    <property type="entry name" value="DUF846"/>
    <property type="match status" value="1"/>
</dbReference>
<dbReference type="GO" id="GO:0000723">
    <property type="term" value="P:telomere maintenance"/>
    <property type="evidence" value="ECO:0007669"/>
    <property type="project" value="InterPro"/>
</dbReference>
<evidence type="ECO:0000313" key="9">
    <source>
        <dbReference type="Proteomes" id="UP000887572"/>
    </source>
</evidence>
<comment type="similarity">
    <text evidence="2 6">Belongs to the TVP23 family.</text>
</comment>
<protein>
    <recommendedName>
        <fullName evidence="6 7">Multifunctional fusion protein</fullName>
    </recommendedName>
    <domain>
        <recommendedName>
            <fullName evidence="7">ATP-dependent DNA helicase</fullName>
            <ecNumber evidence="7">5.6.2.3</ecNumber>
        </recommendedName>
    </domain>
    <domain>
        <recommendedName>
            <fullName evidence="6">Golgi apparatus membrane protein TVP23 homolog</fullName>
        </recommendedName>
    </domain>
</protein>
<dbReference type="Gene3D" id="3.40.50.300">
    <property type="entry name" value="P-loop containing nucleotide triphosphate hydrolases"/>
    <property type="match status" value="1"/>
</dbReference>
<dbReference type="GO" id="GO:0006281">
    <property type="term" value="P:DNA repair"/>
    <property type="evidence" value="ECO:0007669"/>
    <property type="project" value="UniProtKB-KW"/>
</dbReference>
<keyword evidence="7" id="KW-0234">DNA repair</keyword>
<sequence length="307" mass="35644">MSNSNIGPRAKAWKELKETDLFICDEAPMINKRAMKTLDEKLKEIMNNEIAFGGKVMLWTGDFRQTLPIQRHATRAELVNSTIKRIWRFVYYKQHQSKSNRNRAQMDFGERRPLTGIGALKHPFVVMAHLGFRFGAIAFYVLASFFSASFIIQFLILLSLHSADLWAVKNVTGRLMVGLRWWSLVDADGKNHWKFEISQDPEKYDAFERQIFWAALVAAPFFWALLVCTAFLTLQWQWMVVATIGAGMTATNLYGYLRCKWSSTQEMTNHFTRWAFFSMLRRNFAQQQQQPSPLATQQPSPRLQEIV</sequence>
<proteinExistence type="inferred from homology"/>
<evidence type="ECO:0000256" key="3">
    <source>
        <dbReference type="ARBA" id="ARBA00022692"/>
    </source>
</evidence>
<evidence type="ECO:0000256" key="4">
    <source>
        <dbReference type="ARBA" id="ARBA00022989"/>
    </source>
</evidence>
<dbReference type="PANTHER" id="PTHR13019">
    <property type="entry name" value="GOLGI APPARATUS MEMBRANE PROTEIN TVP23"/>
    <property type="match status" value="1"/>
</dbReference>
<keyword evidence="7" id="KW-0378">Hydrolase</keyword>
<evidence type="ECO:0000313" key="10">
    <source>
        <dbReference type="WBParaSite" id="Gr19_v10_g11862.t1"/>
    </source>
</evidence>
<dbReference type="InterPro" id="IPR010285">
    <property type="entry name" value="DNA_helicase_pif1-like_DEAD"/>
</dbReference>
<feature type="domain" description="DNA helicase Pif1-like DEAD-box helicase" evidence="8">
    <location>
        <begin position="4"/>
        <end position="88"/>
    </location>
</feature>
<dbReference type="WBParaSite" id="Gr19_v10_g11862.t1">
    <property type="protein sequence ID" value="Gr19_v10_g11862.t1"/>
    <property type="gene ID" value="Gr19_v10_g11862"/>
</dbReference>
<evidence type="ECO:0000256" key="7">
    <source>
        <dbReference type="RuleBase" id="RU363044"/>
    </source>
</evidence>
<keyword evidence="7" id="KW-0547">Nucleotide-binding</keyword>
<evidence type="ECO:0000256" key="1">
    <source>
        <dbReference type="ARBA" id="ARBA00004141"/>
    </source>
</evidence>
<accession>A0A914GZL7</accession>
<evidence type="ECO:0000256" key="5">
    <source>
        <dbReference type="ARBA" id="ARBA00023136"/>
    </source>
</evidence>
<reference evidence="10" key="1">
    <citation type="submission" date="2022-11" db="UniProtKB">
        <authorList>
            <consortium name="WormBaseParasite"/>
        </authorList>
    </citation>
    <scope>IDENTIFICATION</scope>
</reference>
<dbReference type="GO" id="GO:0000139">
    <property type="term" value="C:Golgi membrane"/>
    <property type="evidence" value="ECO:0007669"/>
    <property type="project" value="TreeGrafter"/>
</dbReference>
<evidence type="ECO:0000256" key="2">
    <source>
        <dbReference type="ARBA" id="ARBA00005467"/>
    </source>
</evidence>
<keyword evidence="5 6" id="KW-0472">Membrane</keyword>
<dbReference type="EC" id="5.6.2.3" evidence="7"/>
<keyword evidence="7" id="KW-0347">Helicase</keyword>
<dbReference type="AlphaFoldDB" id="A0A914GZL7"/>
<feature type="transmembrane region" description="Helical" evidence="6">
    <location>
        <begin position="211"/>
        <end position="232"/>
    </location>
</feature>
<evidence type="ECO:0000259" key="8">
    <source>
        <dbReference type="Pfam" id="PF05970"/>
    </source>
</evidence>
<dbReference type="InterPro" id="IPR008564">
    <property type="entry name" value="TVP23-like"/>
</dbReference>
<keyword evidence="7" id="KW-0227">DNA damage</keyword>
<keyword evidence="7" id="KW-0067">ATP-binding</keyword>
<feature type="transmembrane region" description="Helical" evidence="6">
    <location>
        <begin position="137"/>
        <end position="160"/>
    </location>
</feature>
<comment type="subcellular location">
    <subcellularLocation>
        <location evidence="1 6">Membrane</location>
        <topology evidence="1 6">Multi-pass membrane protein</topology>
    </subcellularLocation>
</comment>
<dbReference type="Proteomes" id="UP000887572">
    <property type="component" value="Unplaced"/>
</dbReference>
<dbReference type="GO" id="GO:0043139">
    <property type="term" value="F:5'-3' DNA helicase activity"/>
    <property type="evidence" value="ECO:0007669"/>
    <property type="project" value="UniProtKB-EC"/>
</dbReference>
<comment type="catalytic activity">
    <reaction evidence="7">
        <text>ATP + H2O = ADP + phosphate + H(+)</text>
        <dbReference type="Rhea" id="RHEA:13065"/>
        <dbReference type="ChEBI" id="CHEBI:15377"/>
        <dbReference type="ChEBI" id="CHEBI:15378"/>
        <dbReference type="ChEBI" id="CHEBI:30616"/>
        <dbReference type="ChEBI" id="CHEBI:43474"/>
        <dbReference type="ChEBI" id="CHEBI:456216"/>
        <dbReference type="EC" id="5.6.2.3"/>
    </reaction>
</comment>
<dbReference type="GO" id="GO:0009306">
    <property type="term" value="P:protein secretion"/>
    <property type="evidence" value="ECO:0007669"/>
    <property type="project" value="TreeGrafter"/>
</dbReference>
<dbReference type="Pfam" id="PF05970">
    <property type="entry name" value="PIF1"/>
    <property type="match status" value="1"/>
</dbReference>